<name>A0A812MEY3_9DINO</name>
<comment type="subcellular location">
    <subcellularLocation>
        <location evidence="1">Nucleus</location>
    </subcellularLocation>
</comment>
<evidence type="ECO:0000256" key="2">
    <source>
        <dbReference type="ARBA" id="ARBA00022737"/>
    </source>
</evidence>
<gene>
    <name evidence="7" type="primary">SXL</name>
    <name evidence="7" type="ORF">SNAT2548_LOCUS13671</name>
</gene>
<evidence type="ECO:0000313" key="8">
    <source>
        <dbReference type="Proteomes" id="UP000604046"/>
    </source>
</evidence>
<dbReference type="PANTHER" id="PTHR48033">
    <property type="entry name" value="RNA-BINDING (RRM/RBD/RNP MOTIFS) FAMILY PROTEIN"/>
    <property type="match status" value="1"/>
</dbReference>
<feature type="domain" description="RRM" evidence="6">
    <location>
        <begin position="8"/>
        <end position="87"/>
    </location>
</feature>
<evidence type="ECO:0000256" key="1">
    <source>
        <dbReference type="ARBA" id="ARBA00004123"/>
    </source>
</evidence>
<dbReference type="InterPro" id="IPR002343">
    <property type="entry name" value="Hud_Sxl_RNA"/>
</dbReference>
<dbReference type="GO" id="GO:0010468">
    <property type="term" value="P:regulation of gene expression"/>
    <property type="evidence" value="ECO:0007669"/>
    <property type="project" value="TreeGrafter"/>
</dbReference>
<accession>A0A812MEY3</accession>
<dbReference type="Pfam" id="PF00076">
    <property type="entry name" value="RRM_1"/>
    <property type="match status" value="1"/>
</dbReference>
<dbReference type="GO" id="GO:0000785">
    <property type="term" value="C:chromatin"/>
    <property type="evidence" value="ECO:0007669"/>
    <property type="project" value="TreeGrafter"/>
</dbReference>
<sequence length="226" mass="22920">MSWPPPSKSLFVSGLPVDVTDVQAKTIFGQYGNVEEVKVLPVSAGKTAAAAFVNMGSEEEATWIVQNVSGNVPQNMSNPVTVTYSQPKSTKGKGKGAKGMMDLMQMMVGALGSQQGGSGLGGKGWDGSAWDTTSGWGKGGWQSGGWDGAWGASPAVKGKGDAGPYGSSGPAWEFNGSGGKGKGGGGSLWTVTKAGKGSNPAFGGMFCGHAGLGMDGWSMPCCEPLW</sequence>
<dbReference type="AlphaFoldDB" id="A0A812MEY3"/>
<dbReference type="Gene3D" id="3.30.70.330">
    <property type="match status" value="1"/>
</dbReference>
<keyword evidence="2" id="KW-0677">Repeat</keyword>
<dbReference type="InterPro" id="IPR035979">
    <property type="entry name" value="RBD_domain_sf"/>
</dbReference>
<evidence type="ECO:0000259" key="6">
    <source>
        <dbReference type="PROSITE" id="PS50102"/>
    </source>
</evidence>
<evidence type="ECO:0000256" key="5">
    <source>
        <dbReference type="PROSITE-ProRule" id="PRU00176"/>
    </source>
</evidence>
<dbReference type="GO" id="GO:0005654">
    <property type="term" value="C:nucleoplasm"/>
    <property type="evidence" value="ECO:0007669"/>
    <property type="project" value="TreeGrafter"/>
</dbReference>
<dbReference type="PROSITE" id="PS50102">
    <property type="entry name" value="RRM"/>
    <property type="match status" value="1"/>
</dbReference>
<dbReference type="SMART" id="SM00360">
    <property type="entry name" value="RRM"/>
    <property type="match status" value="1"/>
</dbReference>
<dbReference type="PANTHER" id="PTHR48033:SF10">
    <property type="entry name" value="RNA-BINDING PROTEIN SQUID"/>
    <property type="match status" value="1"/>
</dbReference>
<dbReference type="InterPro" id="IPR012677">
    <property type="entry name" value="Nucleotide-bd_a/b_plait_sf"/>
</dbReference>
<dbReference type="InterPro" id="IPR000504">
    <property type="entry name" value="RRM_dom"/>
</dbReference>
<organism evidence="7 8">
    <name type="scientific">Symbiodinium natans</name>
    <dbReference type="NCBI Taxonomy" id="878477"/>
    <lineage>
        <taxon>Eukaryota</taxon>
        <taxon>Sar</taxon>
        <taxon>Alveolata</taxon>
        <taxon>Dinophyceae</taxon>
        <taxon>Suessiales</taxon>
        <taxon>Symbiodiniaceae</taxon>
        <taxon>Symbiodinium</taxon>
    </lineage>
</organism>
<reference evidence="7" key="1">
    <citation type="submission" date="2021-02" db="EMBL/GenBank/DDBJ databases">
        <authorList>
            <person name="Dougan E. K."/>
            <person name="Rhodes N."/>
            <person name="Thang M."/>
            <person name="Chan C."/>
        </authorList>
    </citation>
    <scope>NUCLEOTIDE SEQUENCE</scope>
</reference>
<keyword evidence="4" id="KW-0539">Nucleus</keyword>
<keyword evidence="8" id="KW-1185">Reference proteome</keyword>
<comment type="caution">
    <text evidence="7">The sequence shown here is derived from an EMBL/GenBank/DDBJ whole genome shotgun (WGS) entry which is preliminary data.</text>
</comment>
<proteinExistence type="predicted"/>
<dbReference type="GO" id="GO:1990904">
    <property type="term" value="C:ribonucleoprotein complex"/>
    <property type="evidence" value="ECO:0007669"/>
    <property type="project" value="InterPro"/>
</dbReference>
<evidence type="ECO:0000256" key="3">
    <source>
        <dbReference type="ARBA" id="ARBA00022884"/>
    </source>
</evidence>
<dbReference type="Proteomes" id="UP000604046">
    <property type="component" value="Unassembled WGS sequence"/>
</dbReference>
<protein>
    <submittedName>
        <fullName evidence="7">SXL protein</fullName>
    </submittedName>
</protein>
<dbReference type="SUPFAM" id="SSF54928">
    <property type="entry name" value="RNA-binding domain, RBD"/>
    <property type="match status" value="1"/>
</dbReference>
<keyword evidence="3 5" id="KW-0694">RNA-binding</keyword>
<dbReference type="PRINTS" id="PR00961">
    <property type="entry name" value="HUDSXLRNA"/>
</dbReference>
<evidence type="ECO:0000256" key="4">
    <source>
        <dbReference type="ARBA" id="ARBA00023242"/>
    </source>
</evidence>
<dbReference type="GO" id="GO:0003723">
    <property type="term" value="F:RNA binding"/>
    <property type="evidence" value="ECO:0007669"/>
    <property type="project" value="UniProtKB-UniRule"/>
</dbReference>
<dbReference type="EMBL" id="CAJNDS010001469">
    <property type="protein sequence ID" value="CAE7261259.1"/>
    <property type="molecule type" value="Genomic_DNA"/>
</dbReference>
<dbReference type="OrthoDB" id="266020at2759"/>
<evidence type="ECO:0000313" key="7">
    <source>
        <dbReference type="EMBL" id="CAE7261259.1"/>
    </source>
</evidence>